<sequence>DAVVVSPLVEIFRSGYTEGYAFLPESTVLCGVVSVAMYNKNPQVKDSPVDAPPDIKVYREGVRQKFRALIAGALDTGADVLVCPDIGCGVFENDPLVVGALFGEVLREDCFRGRLREVVLTGQFSFAEAAQIAFSGQSLGEPPAALEVRNQLASFQLTSRAAGEGEGSRRTGGQNESPQKANCSVC</sequence>
<dbReference type="PANTHER" id="PTHR35596">
    <property type="entry name" value="DUF2263 DOMAIN-CONTAINING PROTEIN"/>
    <property type="match status" value="1"/>
</dbReference>
<name>A0A813KVM9_POLGL</name>
<dbReference type="AlphaFoldDB" id="A0A813KVM9"/>
<feature type="region of interest" description="Disordered" evidence="1">
    <location>
        <begin position="160"/>
        <end position="186"/>
    </location>
</feature>
<organism evidence="2 3">
    <name type="scientific">Polarella glacialis</name>
    <name type="common">Dinoflagellate</name>
    <dbReference type="NCBI Taxonomy" id="89957"/>
    <lineage>
        <taxon>Eukaryota</taxon>
        <taxon>Sar</taxon>
        <taxon>Alveolata</taxon>
        <taxon>Dinophyceae</taxon>
        <taxon>Suessiales</taxon>
        <taxon>Suessiaceae</taxon>
        <taxon>Polarella</taxon>
    </lineage>
</organism>
<dbReference type="Gene3D" id="3.40.220.10">
    <property type="entry name" value="Leucine Aminopeptidase, subunit E, domain 1"/>
    <property type="match status" value="1"/>
</dbReference>
<dbReference type="EMBL" id="CAJNNW010031994">
    <property type="protein sequence ID" value="CAE8710479.1"/>
    <property type="molecule type" value="Genomic_DNA"/>
</dbReference>
<evidence type="ECO:0000313" key="3">
    <source>
        <dbReference type="Proteomes" id="UP000626109"/>
    </source>
</evidence>
<dbReference type="Proteomes" id="UP000626109">
    <property type="component" value="Unassembled WGS sequence"/>
</dbReference>
<gene>
    <name evidence="2" type="ORF">PGLA2088_LOCUS35969</name>
</gene>
<protein>
    <submittedName>
        <fullName evidence="2">Uncharacterized protein</fullName>
    </submittedName>
</protein>
<accession>A0A813KVM9</accession>
<reference evidence="2" key="1">
    <citation type="submission" date="2021-02" db="EMBL/GenBank/DDBJ databases">
        <authorList>
            <person name="Dougan E. K."/>
            <person name="Rhodes N."/>
            <person name="Thang M."/>
            <person name="Chan C."/>
        </authorList>
    </citation>
    <scope>NUCLEOTIDE SEQUENCE</scope>
</reference>
<evidence type="ECO:0000256" key="1">
    <source>
        <dbReference type="SAM" id="MobiDB-lite"/>
    </source>
</evidence>
<dbReference type="PANTHER" id="PTHR35596:SF1">
    <property type="entry name" value="MICROBIAL-TYPE PARG CATALYTIC DOMAIN-CONTAINING PROTEIN"/>
    <property type="match status" value="1"/>
</dbReference>
<proteinExistence type="predicted"/>
<dbReference type="InterPro" id="IPR043472">
    <property type="entry name" value="Macro_dom-like"/>
</dbReference>
<feature type="compositionally biased region" description="Polar residues" evidence="1">
    <location>
        <begin position="171"/>
        <end position="186"/>
    </location>
</feature>
<feature type="non-terminal residue" evidence="2">
    <location>
        <position position="186"/>
    </location>
</feature>
<comment type="caution">
    <text evidence="2">The sequence shown here is derived from an EMBL/GenBank/DDBJ whole genome shotgun (WGS) entry which is preliminary data.</text>
</comment>
<evidence type="ECO:0000313" key="2">
    <source>
        <dbReference type="EMBL" id="CAE8710479.1"/>
    </source>
</evidence>